<dbReference type="OrthoDB" id="2986975at2759"/>
<dbReference type="Proteomes" id="UP000076761">
    <property type="component" value="Unassembled WGS sequence"/>
</dbReference>
<evidence type="ECO:0000313" key="2">
    <source>
        <dbReference type="Proteomes" id="UP000076761"/>
    </source>
</evidence>
<evidence type="ECO:0000313" key="1">
    <source>
        <dbReference type="EMBL" id="KZT30994.1"/>
    </source>
</evidence>
<keyword evidence="2" id="KW-1185">Reference proteome</keyword>
<organism evidence="1 2">
    <name type="scientific">Neolentinus lepideus HHB14362 ss-1</name>
    <dbReference type="NCBI Taxonomy" id="1314782"/>
    <lineage>
        <taxon>Eukaryota</taxon>
        <taxon>Fungi</taxon>
        <taxon>Dikarya</taxon>
        <taxon>Basidiomycota</taxon>
        <taxon>Agaricomycotina</taxon>
        <taxon>Agaricomycetes</taxon>
        <taxon>Gloeophyllales</taxon>
        <taxon>Gloeophyllaceae</taxon>
        <taxon>Neolentinus</taxon>
    </lineage>
</organism>
<protein>
    <submittedName>
        <fullName evidence="1">Uncharacterized protein</fullName>
    </submittedName>
</protein>
<name>A0A165WCU6_9AGAM</name>
<accession>A0A165WCU6</accession>
<reference evidence="1 2" key="1">
    <citation type="journal article" date="2016" name="Mol. Biol. Evol.">
        <title>Comparative Genomics of Early-Diverging Mushroom-Forming Fungi Provides Insights into the Origins of Lignocellulose Decay Capabilities.</title>
        <authorList>
            <person name="Nagy L.G."/>
            <person name="Riley R."/>
            <person name="Tritt A."/>
            <person name="Adam C."/>
            <person name="Daum C."/>
            <person name="Floudas D."/>
            <person name="Sun H."/>
            <person name="Yadav J.S."/>
            <person name="Pangilinan J."/>
            <person name="Larsson K.H."/>
            <person name="Matsuura K."/>
            <person name="Barry K."/>
            <person name="Labutti K."/>
            <person name="Kuo R."/>
            <person name="Ohm R.A."/>
            <person name="Bhattacharya S.S."/>
            <person name="Shirouzu T."/>
            <person name="Yoshinaga Y."/>
            <person name="Martin F.M."/>
            <person name="Grigoriev I.V."/>
            <person name="Hibbett D.S."/>
        </authorList>
    </citation>
    <scope>NUCLEOTIDE SEQUENCE [LARGE SCALE GENOMIC DNA]</scope>
    <source>
        <strain evidence="1 2">HHB14362 ss-1</strain>
    </source>
</reference>
<sequence length="77" mass="8636">MYAVVDEFSMQACDLFAKWGRNISVTHRDAGIFTDEPFSSLNVILCRDLHQFPPIPHKASAALYYPCDAVVGNTEDE</sequence>
<proteinExistence type="predicted"/>
<dbReference type="InParanoid" id="A0A165WCU6"/>
<dbReference type="EMBL" id="KV425551">
    <property type="protein sequence ID" value="KZT30994.1"/>
    <property type="molecule type" value="Genomic_DNA"/>
</dbReference>
<dbReference type="AlphaFoldDB" id="A0A165WCU6"/>
<gene>
    <name evidence="1" type="ORF">NEOLEDRAFT_1187922</name>
</gene>